<organism evidence="9 10">
    <name type="scientific">Aspergillus granulosus</name>
    <dbReference type="NCBI Taxonomy" id="176169"/>
    <lineage>
        <taxon>Eukaryota</taxon>
        <taxon>Fungi</taxon>
        <taxon>Dikarya</taxon>
        <taxon>Ascomycota</taxon>
        <taxon>Pezizomycotina</taxon>
        <taxon>Eurotiomycetes</taxon>
        <taxon>Eurotiomycetidae</taxon>
        <taxon>Eurotiales</taxon>
        <taxon>Aspergillaceae</taxon>
        <taxon>Aspergillus</taxon>
        <taxon>Aspergillus subgen. Nidulantes</taxon>
    </lineage>
</organism>
<evidence type="ECO:0000256" key="8">
    <source>
        <dbReference type="RuleBase" id="RU000461"/>
    </source>
</evidence>
<keyword evidence="4 8" id="KW-0479">Metal-binding</keyword>
<dbReference type="CDD" id="cd11062">
    <property type="entry name" value="CYP58-like"/>
    <property type="match status" value="1"/>
</dbReference>
<dbReference type="InterPro" id="IPR001128">
    <property type="entry name" value="Cyt_P450"/>
</dbReference>
<evidence type="ECO:0000256" key="7">
    <source>
        <dbReference type="ARBA" id="ARBA00023033"/>
    </source>
</evidence>
<dbReference type="EMBL" id="JBFXLT010000151">
    <property type="protein sequence ID" value="KAL2803089.1"/>
    <property type="molecule type" value="Genomic_DNA"/>
</dbReference>
<dbReference type="Proteomes" id="UP001610334">
    <property type="component" value="Unassembled WGS sequence"/>
</dbReference>
<protein>
    <submittedName>
        <fullName evidence="9">Cytochrome P450</fullName>
    </submittedName>
</protein>
<comment type="caution">
    <text evidence="9">The sequence shown here is derived from an EMBL/GenBank/DDBJ whole genome shotgun (WGS) entry which is preliminary data.</text>
</comment>
<dbReference type="SUPFAM" id="SSF48264">
    <property type="entry name" value="Cytochrome P450"/>
    <property type="match status" value="1"/>
</dbReference>
<dbReference type="InterPro" id="IPR036396">
    <property type="entry name" value="Cyt_P450_sf"/>
</dbReference>
<dbReference type="PRINTS" id="PR00463">
    <property type="entry name" value="EP450I"/>
</dbReference>
<evidence type="ECO:0000256" key="2">
    <source>
        <dbReference type="ARBA" id="ARBA00010617"/>
    </source>
</evidence>
<accession>A0ABR4GVK7</accession>
<dbReference type="Pfam" id="PF00067">
    <property type="entry name" value="p450"/>
    <property type="match status" value="1"/>
</dbReference>
<evidence type="ECO:0000256" key="1">
    <source>
        <dbReference type="ARBA" id="ARBA00001971"/>
    </source>
</evidence>
<keyword evidence="10" id="KW-1185">Reference proteome</keyword>
<dbReference type="PROSITE" id="PS00086">
    <property type="entry name" value="CYTOCHROME_P450"/>
    <property type="match status" value="1"/>
</dbReference>
<evidence type="ECO:0000256" key="4">
    <source>
        <dbReference type="ARBA" id="ARBA00022723"/>
    </source>
</evidence>
<sequence length="501" mass="56844">MLPLLEQLTKLGSSLPLLLLAGGLWLALKRVYWHPLRKIPGPLLAGITGWWEFYFDVVENGTLVKRLPGLHDKYQIRISCNPHIADHVHVNDPDFYHVVYRAGTNYRKAPHFYKALIYPEALISIMDPQRHRIYRNTIAPLFSPVAIDHCAPRTHQVILKAAANIKEGLRSGNPINMERLFRCISIDVLYVTIFGQPDEFVKDYLRPHALITSMNQITHGMWLAKHFPIINDIAPNLPSALSSPGFAGYAQFRKEAELIEEAMRGMVEGVQQRRERGQFTTPDGVTTLFDAMLESSKEKGYLSRTSKELIDEAALFILAGTDTSAYSPQPPLRNELDIAEPFVKEGNWEEIRKLPSLMAVVRETLRLSSPVPGMTPRIVPKGGVKVQDCFLPEGTIVSITHRTIHDNPNLFSNPTKFLPDRWLGEKGKALDRWLVAFSKGSRQCVGSPLAYQELSMTIAHVFSRFDMELYETDEKSMEWVDNVVSVNKEPVKVRVLQDRWA</sequence>
<keyword evidence="7 8" id="KW-0503">Monooxygenase</keyword>
<keyword evidence="5 8" id="KW-0560">Oxidoreductase</keyword>
<evidence type="ECO:0000256" key="6">
    <source>
        <dbReference type="ARBA" id="ARBA00023004"/>
    </source>
</evidence>
<dbReference type="Gene3D" id="1.10.630.10">
    <property type="entry name" value="Cytochrome P450"/>
    <property type="match status" value="1"/>
</dbReference>
<dbReference type="PANTHER" id="PTHR24305">
    <property type="entry name" value="CYTOCHROME P450"/>
    <property type="match status" value="1"/>
</dbReference>
<comment type="similarity">
    <text evidence="2 8">Belongs to the cytochrome P450 family.</text>
</comment>
<keyword evidence="6 8" id="KW-0408">Iron</keyword>
<proteinExistence type="inferred from homology"/>
<evidence type="ECO:0000256" key="3">
    <source>
        <dbReference type="ARBA" id="ARBA00022617"/>
    </source>
</evidence>
<evidence type="ECO:0000313" key="10">
    <source>
        <dbReference type="Proteomes" id="UP001610334"/>
    </source>
</evidence>
<dbReference type="PANTHER" id="PTHR24305:SF210">
    <property type="entry name" value="CYTOCHROME P450 MONOOXYGENASE ASQL-RELATED"/>
    <property type="match status" value="1"/>
</dbReference>
<evidence type="ECO:0000313" key="9">
    <source>
        <dbReference type="EMBL" id="KAL2803089.1"/>
    </source>
</evidence>
<reference evidence="9 10" key="1">
    <citation type="submission" date="2024-07" db="EMBL/GenBank/DDBJ databases">
        <title>Section-level genome sequencing and comparative genomics of Aspergillus sections Usti and Cavernicolus.</title>
        <authorList>
            <consortium name="Lawrence Berkeley National Laboratory"/>
            <person name="Nybo J.L."/>
            <person name="Vesth T.C."/>
            <person name="Theobald S."/>
            <person name="Frisvad J.C."/>
            <person name="Larsen T.O."/>
            <person name="Kjaerboelling I."/>
            <person name="Rothschild-Mancinelli K."/>
            <person name="Lyhne E.K."/>
            <person name="Kogle M.E."/>
            <person name="Barry K."/>
            <person name="Clum A."/>
            <person name="Na H."/>
            <person name="Ledsgaard L."/>
            <person name="Lin J."/>
            <person name="Lipzen A."/>
            <person name="Kuo A."/>
            <person name="Riley R."/>
            <person name="Mondo S."/>
            <person name="Labutti K."/>
            <person name="Haridas S."/>
            <person name="Pangalinan J."/>
            <person name="Salamov A.A."/>
            <person name="Simmons B.A."/>
            <person name="Magnuson J.K."/>
            <person name="Chen J."/>
            <person name="Drula E."/>
            <person name="Henrissat B."/>
            <person name="Wiebenga A."/>
            <person name="Lubbers R.J."/>
            <person name="Gomes A.C."/>
            <person name="Makela M.R."/>
            <person name="Stajich J."/>
            <person name="Grigoriev I.V."/>
            <person name="Mortensen U.H."/>
            <person name="De Vries R.P."/>
            <person name="Baker S.E."/>
            <person name="Andersen M.R."/>
        </authorList>
    </citation>
    <scope>NUCLEOTIDE SEQUENCE [LARGE SCALE GENOMIC DNA]</scope>
    <source>
        <strain evidence="9 10">CBS 588.65</strain>
    </source>
</reference>
<dbReference type="InterPro" id="IPR017972">
    <property type="entry name" value="Cyt_P450_CS"/>
</dbReference>
<comment type="cofactor">
    <cofactor evidence="1">
        <name>heme</name>
        <dbReference type="ChEBI" id="CHEBI:30413"/>
    </cofactor>
</comment>
<dbReference type="InterPro" id="IPR050121">
    <property type="entry name" value="Cytochrome_P450_monoxygenase"/>
</dbReference>
<dbReference type="InterPro" id="IPR002401">
    <property type="entry name" value="Cyt_P450_E_grp-I"/>
</dbReference>
<keyword evidence="3 8" id="KW-0349">Heme</keyword>
<gene>
    <name evidence="9" type="ORF">BJX63DRAFT_425548</name>
</gene>
<name>A0ABR4GVK7_9EURO</name>
<evidence type="ECO:0000256" key="5">
    <source>
        <dbReference type="ARBA" id="ARBA00023002"/>
    </source>
</evidence>